<evidence type="ECO:0000256" key="9">
    <source>
        <dbReference type="ARBA" id="ARBA00023136"/>
    </source>
</evidence>
<dbReference type="InterPro" id="IPR011527">
    <property type="entry name" value="ABC1_TM_dom"/>
</dbReference>
<feature type="transmembrane region" description="Helical" evidence="11">
    <location>
        <begin position="224"/>
        <end position="246"/>
    </location>
</feature>
<dbReference type="GO" id="GO:0140359">
    <property type="term" value="F:ABC-type transporter activity"/>
    <property type="evidence" value="ECO:0007669"/>
    <property type="project" value="InterPro"/>
</dbReference>
<feature type="domain" description="ABC transporter" evidence="12">
    <location>
        <begin position="1029"/>
        <end position="1263"/>
    </location>
</feature>
<feature type="transmembrane region" description="Helical" evidence="11">
    <location>
        <begin position="342"/>
        <end position="358"/>
    </location>
</feature>
<dbReference type="Proteomes" id="UP000794436">
    <property type="component" value="Unassembled WGS sequence"/>
</dbReference>
<feature type="transmembrane region" description="Helical" evidence="11">
    <location>
        <begin position="933"/>
        <end position="955"/>
    </location>
</feature>
<feature type="transmembrane region" description="Helical" evidence="11">
    <location>
        <begin position="697"/>
        <end position="717"/>
    </location>
</feature>
<evidence type="ECO:0000256" key="5">
    <source>
        <dbReference type="ARBA" id="ARBA00022737"/>
    </source>
</evidence>
<comment type="similarity">
    <text evidence="2">Belongs to the ABC transporter superfamily. ABCC family. Conjugate transporter (TC 3.A.1.208) subfamily.</text>
</comment>
<keyword evidence="5" id="KW-0677">Repeat</keyword>
<feature type="domain" description="ABC transmembrane type-1" evidence="13">
    <location>
        <begin position="708"/>
        <end position="990"/>
    </location>
</feature>
<sequence>MTSGKYATFATDAPLSPSPRHPLSQAGLFSRVFLGWASPLLRLGNSKQLNADDVWSLQPAHQAGTIAKSFSSNLEASPSILRAFLRSFGGRVVLTGLAFLTATGATLVGPLVLNHVVNTLSTETYDVSDLSKWIGGLLLTLVVQALADNYANFDTEVIAIQFTGALKNLIYHKTLKLSAASRLQYSTGDITSLYTTDCQFLLDAAFYIHQFWLMPLQVICVSVLLYQLLGVASFAGFAIIGLSFGFNHICSSRMFTHYFAFVKAKDVRMQAVTETFKAISVIKFNAWEEKAETRIDEARKTELKDIWGFLVYNGLSVVITWGLPVFISVFSFLVYVGVMKQSLTPAIVFTSIALFQLIQSPMRLLPHIASGLLKAVVAQKRINAFLAAAERDPENVHTVDHPTATSYIKRDIVVAVENGAFTWDANASPVIRDATLHVRVGDLVVVHGAVGTGKSSFCSALLGDVTKISGSVFVGGSVAYCSQQAWIQHMTVRDNILFGRPYDHEKYQRVLEACALTTDLASLPAGDRTEIGERGVNLSGGQKARVALARACYSDASVFILDSPLSAVDAIVQNEIFNKCILGLLRNRTVILVTHSPEIISSEYATRVVTINENGELVETRNGTSSRTENKPLVTPLPKLAIGRQDNYVTSNTEAWPSVTQSPRATNDKQDANETDKLVQDEGRAEGRVGRHVFATYYRAIGGFPVLAVVVISQILWQALQISSDFWLGDWSTDATSSTAPVSQSYRMTVYTILGLAAAAMVVMRTLVISWCGLNASQRLFERMTHALLHAPMKFFDATPVGRILLRYSSDTSDVDLMVPLGIGAFLANIFSVSCTVVITGVIIRWNGLLLLPIIVLYVLVGVFYLGPAREIERVLKTTQAPVLSHLSESIEGSAVIRAFGSDRVTRFRGINDDKLDTANKVRFAKLCVSRWFALRMQLLGSALVFIVAASLVLLREHLSAAIVGLAFSYVLKISQSVQAVVTTWSIVETTMVSPERLQQYVDVEQEAAYKIPSMDPPCSSEWPTKGAITVDKLSFRYKTSDRVVLKDLSFAINGGEKIGIVGRTGAGKSSLTMALFRINELAGGSITIDGVDSSKIGLKTLRENMSIIPQLPVLFKGPLRKYLDPFNEYADEALWNALRRIGLSDRISGEAEKLEVMVEDNGENFSVGERQMLCMTRALLKESRIVIFDEATASIDHETDQKLQRVIREAFASSTVLTIAHRLDTILDADRILVLDAGEIVAFDSPSVLVKQGSGHFYELMREGGYLAKVVQQS</sequence>
<dbReference type="EMBL" id="SPLM01000001">
    <property type="protein sequence ID" value="TMW69000.1"/>
    <property type="molecule type" value="Genomic_DNA"/>
</dbReference>
<evidence type="ECO:0000256" key="10">
    <source>
        <dbReference type="SAM" id="MobiDB-lite"/>
    </source>
</evidence>
<protein>
    <submittedName>
        <fullName evidence="14">Uncharacterized protein</fullName>
    </submittedName>
</protein>
<feature type="compositionally biased region" description="Basic and acidic residues" evidence="10">
    <location>
        <begin position="666"/>
        <end position="682"/>
    </location>
</feature>
<dbReference type="FunFam" id="3.40.50.300:FF:000610">
    <property type="entry name" value="Multidrug resistance-associated ABC transporter"/>
    <property type="match status" value="1"/>
</dbReference>
<feature type="domain" description="ABC transporter" evidence="12">
    <location>
        <begin position="414"/>
        <end position="638"/>
    </location>
</feature>
<feature type="domain" description="ABC transmembrane type-1" evidence="13">
    <location>
        <begin position="93"/>
        <end position="374"/>
    </location>
</feature>
<feature type="transmembrane region" description="Helical" evidence="11">
    <location>
        <begin position="817"/>
        <end position="844"/>
    </location>
</feature>
<evidence type="ECO:0000313" key="14">
    <source>
        <dbReference type="EMBL" id="TMW69000.1"/>
    </source>
</evidence>
<keyword evidence="3" id="KW-0813">Transport</keyword>
<keyword evidence="4 11" id="KW-0812">Transmembrane</keyword>
<dbReference type="FunFam" id="1.20.1560.10:FF:000006">
    <property type="entry name" value="ATP-binding cassette, sub-family C (CFTR/MRP), member 9"/>
    <property type="match status" value="1"/>
</dbReference>
<feature type="region of interest" description="Disordered" evidence="10">
    <location>
        <begin position="653"/>
        <end position="682"/>
    </location>
</feature>
<dbReference type="Gene3D" id="1.20.1560.10">
    <property type="entry name" value="ABC transporter type 1, transmembrane domain"/>
    <property type="match status" value="2"/>
</dbReference>
<feature type="compositionally biased region" description="Polar residues" evidence="10">
    <location>
        <begin position="653"/>
        <end position="665"/>
    </location>
</feature>
<keyword evidence="9 11" id="KW-0472">Membrane</keyword>
<dbReference type="InterPro" id="IPR027417">
    <property type="entry name" value="P-loop_NTPase"/>
</dbReference>
<dbReference type="GO" id="GO:0005774">
    <property type="term" value="C:vacuolar membrane"/>
    <property type="evidence" value="ECO:0007669"/>
    <property type="project" value="UniProtKB-SubCell"/>
</dbReference>
<dbReference type="InterPro" id="IPR036640">
    <property type="entry name" value="ABC1_TM_sf"/>
</dbReference>
<dbReference type="InterPro" id="IPR044726">
    <property type="entry name" value="ABCC_6TM_D2"/>
</dbReference>
<evidence type="ECO:0000256" key="7">
    <source>
        <dbReference type="ARBA" id="ARBA00022840"/>
    </source>
</evidence>
<dbReference type="PANTHER" id="PTHR24223">
    <property type="entry name" value="ATP-BINDING CASSETTE SUB-FAMILY C"/>
    <property type="match status" value="1"/>
</dbReference>
<dbReference type="Pfam" id="PF00005">
    <property type="entry name" value="ABC_tran"/>
    <property type="match status" value="2"/>
</dbReference>
<keyword evidence="6" id="KW-0547">Nucleotide-binding</keyword>
<feature type="transmembrane region" description="Helical" evidence="11">
    <location>
        <begin position="850"/>
        <end position="867"/>
    </location>
</feature>
<dbReference type="InterPro" id="IPR003593">
    <property type="entry name" value="AAA+_ATPase"/>
</dbReference>
<dbReference type="CDD" id="cd03250">
    <property type="entry name" value="ABCC_MRP_domain1"/>
    <property type="match status" value="1"/>
</dbReference>
<keyword evidence="15" id="KW-1185">Reference proteome</keyword>
<dbReference type="Pfam" id="PF00664">
    <property type="entry name" value="ABC_membrane"/>
    <property type="match status" value="2"/>
</dbReference>
<dbReference type="InterPro" id="IPR003439">
    <property type="entry name" value="ABC_transporter-like_ATP-bd"/>
</dbReference>
<dbReference type="Gene3D" id="3.40.50.300">
    <property type="entry name" value="P-loop containing nucleotide triphosphate hydrolases"/>
    <property type="match status" value="2"/>
</dbReference>
<dbReference type="CDD" id="cd03244">
    <property type="entry name" value="ABCC_MRP_domain2"/>
    <property type="match status" value="1"/>
</dbReference>
<dbReference type="CDD" id="cd18580">
    <property type="entry name" value="ABC_6TM_ABCC_D2"/>
    <property type="match status" value="1"/>
</dbReference>
<proteinExistence type="inferred from homology"/>
<comment type="caution">
    <text evidence="14">The sequence shown here is derived from an EMBL/GenBank/DDBJ whole genome shotgun (WGS) entry which is preliminary data.</text>
</comment>
<evidence type="ECO:0000256" key="6">
    <source>
        <dbReference type="ARBA" id="ARBA00022741"/>
    </source>
</evidence>
<dbReference type="SMART" id="SM00382">
    <property type="entry name" value="AAA"/>
    <property type="match status" value="2"/>
</dbReference>
<dbReference type="InterPro" id="IPR050173">
    <property type="entry name" value="ABC_transporter_C-like"/>
</dbReference>
<feature type="transmembrane region" description="Helical" evidence="11">
    <location>
        <begin position="92"/>
        <end position="113"/>
    </location>
</feature>
<keyword evidence="7" id="KW-0067">ATP-binding</keyword>
<dbReference type="CDD" id="cd18579">
    <property type="entry name" value="ABC_6TM_ABCC_D1"/>
    <property type="match status" value="1"/>
</dbReference>
<comment type="subcellular location">
    <subcellularLocation>
        <location evidence="1">Vacuole membrane</location>
        <topology evidence="1">Multi-pass membrane protein</topology>
    </subcellularLocation>
</comment>
<evidence type="ECO:0000256" key="1">
    <source>
        <dbReference type="ARBA" id="ARBA00004128"/>
    </source>
</evidence>
<organism evidence="14 15">
    <name type="scientific">Pythium oligandrum</name>
    <name type="common">Mycoparasitic fungus</name>
    <dbReference type="NCBI Taxonomy" id="41045"/>
    <lineage>
        <taxon>Eukaryota</taxon>
        <taxon>Sar</taxon>
        <taxon>Stramenopiles</taxon>
        <taxon>Oomycota</taxon>
        <taxon>Peronosporomycetes</taxon>
        <taxon>Pythiales</taxon>
        <taxon>Pythiaceae</taxon>
        <taxon>Pythium</taxon>
    </lineage>
</organism>
<evidence type="ECO:0000256" key="4">
    <source>
        <dbReference type="ARBA" id="ARBA00022692"/>
    </source>
</evidence>
<evidence type="ECO:0000256" key="11">
    <source>
        <dbReference type="SAM" id="Phobius"/>
    </source>
</evidence>
<dbReference type="SUPFAM" id="SSF52540">
    <property type="entry name" value="P-loop containing nucleoside triphosphate hydrolases"/>
    <property type="match status" value="2"/>
</dbReference>
<feature type="transmembrane region" description="Helical" evidence="11">
    <location>
        <begin position="750"/>
        <end position="774"/>
    </location>
</feature>
<evidence type="ECO:0000256" key="2">
    <source>
        <dbReference type="ARBA" id="ARBA00009726"/>
    </source>
</evidence>
<dbReference type="SUPFAM" id="SSF90123">
    <property type="entry name" value="ABC transporter transmembrane region"/>
    <property type="match status" value="2"/>
</dbReference>
<evidence type="ECO:0000259" key="13">
    <source>
        <dbReference type="PROSITE" id="PS50929"/>
    </source>
</evidence>
<dbReference type="AlphaFoldDB" id="A0A8K1FM59"/>
<evidence type="ECO:0000256" key="8">
    <source>
        <dbReference type="ARBA" id="ARBA00022989"/>
    </source>
</evidence>
<dbReference type="OrthoDB" id="6500128at2759"/>
<feature type="transmembrane region" description="Helical" evidence="11">
    <location>
        <begin position="309"/>
        <end position="336"/>
    </location>
</feature>
<keyword evidence="8 11" id="KW-1133">Transmembrane helix</keyword>
<reference evidence="14" key="1">
    <citation type="submission" date="2019-03" db="EMBL/GenBank/DDBJ databases">
        <title>Long read genome sequence of the mycoparasitic Pythium oligandrum ATCC 38472 isolated from sugarbeet rhizosphere.</title>
        <authorList>
            <person name="Gaulin E."/>
        </authorList>
    </citation>
    <scope>NUCLEOTIDE SEQUENCE</scope>
    <source>
        <strain evidence="14">ATCC 38472_TT</strain>
    </source>
</reference>
<name>A0A8K1FM59_PYTOL</name>
<dbReference type="GO" id="GO:0016887">
    <property type="term" value="F:ATP hydrolysis activity"/>
    <property type="evidence" value="ECO:0007669"/>
    <property type="project" value="InterPro"/>
</dbReference>
<evidence type="ECO:0000256" key="3">
    <source>
        <dbReference type="ARBA" id="ARBA00022448"/>
    </source>
</evidence>
<evidence type="ECO:0000259" key="12">
    <source>
        <dbReference type="PROSITE" id="PS50893"/>
    </source>
</evidence>
<accession>A0A8K1FM59</accession>
<dbReference type="FunFam" id="1.20.1560.10:FF:000063">
    <property type="entry name" value="Multidrug resistance protein ABC transporter"/>
    <property type="match status" value="1"/>
</dbReference>
<dbReference type="FunFam" id="3.40.50.300:FF:000997">
    <property type="entry name" value="Multidrug resistance-associated protein 1"/>
    <property type="match status" value="1"/>
</dbReference>
<dbReference type="PANTHER" id="PTHR24223:SF443">
    <property type="entry name" value="MULTIDRUG-RESISTANCE LIKE PROTEIN 1, ISOFORM I"/>
    <property type="match status" value="1"/>
</dbReference>
<dbReference type="GO" id="GO:0005524">
    <property type="term" value="F:ATP binding"/>
    <property type="evidence" value="ECO:0007669"/>
    <property type="project" value="UniProtKB-KW"/>
</dbReference>
<dbReference type="PROSITE" id="PS50929">
    <property type="entry name" value="ABC_TM1F"/>
    <property type="match status" value="2"/>
</dbReference>
<evidence type="ECO:0000313" key="15">
    <source>
        <dbReference type="Proteomes" id="UP000794436"/>
    </source>
</evidence>
<dbReference type="InterPro" id="IPR044746">
    <property type="entry name" value="ABCC_6TM_D1"/>
</dbReference>
<gene>
    <name evidence="14" type="ORF">Poli38472_001156</name>
</gene>
<dbReference type="PROSITE" id="PS50893">
    <property type="entry name" value="ABC_TRANSPORTER_2"/>
    <property type="match status" value="2"/>
</dbReference>